<accession>A0A1P8F6L7</accession>
<evidence type="ECO:0000313" key="1">
    <source>
        <dbReference type="EMBL" id="APV44126.1"/>
    </source>
</evidence>
<dbReference type="Gene3D" id="3.30.420.240">
    <property type="match status" value="1"/>
</dbReference>
<evidence type="ECO:0000313" key="2">
    <source>
        <dbReference type="Proteomes" id="UP000185934"/>
    </source>
</evidence>
<sequence length="127" mass="13784">MNGSPWQSPPNCPVSKGRGLRIVNHDSWTGLPYTVLLHKIADVAKGWDLKRFVAGATGLGGPLCSSLKQSMGHRIISFVFTTSSKSNLGYELLAAVGTGRLHLYSRDASPESDECWQELESDGFGFD</sequence>
<dbReference type="STRING" id="1839801.Dform_00772"/>
<dbReference type="RefSeq" id="WP_145925525.1">
    <property type="nucleotide sequence ID" value="NZ_CP018258.1"/>
</dbReference>
<dbReference type="OrthoDB" id="2985622at2"/>
<dbReference type="AlphaFoldDB" id="A0A1P8F6L7"/>
<dbReference type="Proteomes" id="UP000185934">
    <property type="component" value="Chromosome"/>
</dbReference>
<gene>
    <name evidence="1" type="ORF">Dform_00772</name>
</gene>
<organism evidence="1 2">
    <name type="scientific">Dehalogenimonas formicexedens</name>
    <dbReference type="NCBI Taxonomy" id="1839801"/>
    <lineage>
        <taxon>Bacteria</taxon>
        <taxon>Bacillati</taxon>
        <taxon>Chloroflexota</taxon>
        <taxon>Dehalococcoidia</taxon>
        <taxon>Dehalococcoidales</taxon>
        <taxon>Dehalococcoidaceae</taxon>
        <taxon>Dehalogenimonas</taxon>
    </lineage>
</organism>
<proteinExistence type="predicted"/>
<reference evidence="2" key="1">
    <citation type="submission" date="2016-11" db="EMBL/GenBank/DDBJ databases">
        <title>Dehalogenimonas formicexedens sp. nov., a chlorinated alkane respiring bacterium isolated from contaminated groundwater.</title>
        <authorList>
            <person name="Key T.A."/>
            <person name="Bowman K.S."/>
            <person name="Lee I."/>
            <person name="Chun J."/>
            <person name="Albuquerque L."/>
            <person name="da Costa M.S."/>
            <person name="Rainey F.A."/>
            <person name="Moe W.M."/>
        </authorList>
    </citation>
    <scope>NUCLEOTIDE SEQUENCE [LARGE SCALE GENOMIC DNA]</scope>
    <source>
        <strain evidence="2">NSZ-14</strain>
    </source>
</reference>
<keyword evidence="2" id="KW-1185">Reference proteome</keyword>
<dbReference type="KEGG" id="dfo:Dform_00772"/>
<name>A0A1P8F6L7_9CHLR</name>
<protein>
    <submittedName>
        <fullName evidence="1">Uncharacterized protein</fullName>
    </submittedName>
</protein>
<dbReference type="EMBL" id="CP018258">
    <property type="protein sequence ID" value="APV44126.1"/>
    <property type="molecule type" value="Genomic_DNA"/>
</dbReference>